<dbReference type="OrthoDB" id="6077919at2759"/>
<protein>
    <submittedName>
        <fullName evidence="7">C2H2-type zinc finger protein</fullName>
    </submittedName>
</protein>
<proteinExistence type="predicted"/>
<comment type="caution">
    <text evidence="7">The sequence shown here is derived from an EMBL/GenBank/DDBJ whole genome shotgun (WGS) entry which is preliminary data.</text>
</comment>
<dbReference type="PROSITE" id="PS50157">
    <property type="entry name" value="ZINC_FINGER_C2H2_2"/>
    <property type="match status" value="1"/>
</dbReference>
<dbReference type="PANTHER" id="PTHR24409:SF295">
    <property type="entry name" value="AZ2-RELATED"/>
    <property type="match status" value="1"/>
</dbReference>
<feature type="domain" description="C2H2-type" evidence="6">
    <location>
        <begin position="135"/>
        <end position="164"/>
    </location>
</feature>
<reference evidence="7 8" key="1">
    <citation type="submission" date="2021-08" db="EMBL/GenBank/DDBJ databases">
        <title>Draft Genome Sequence of Phanerochaete sordida strain YK-624.</title>
        <authorList>
            <person name="Mori T."/>
            <person name="Dohra H."/>
            <person name="Suzuki T."/>
            <person name="Kawagishi H."/>
            <person name="Hirai H."/>
        </authorList>
    </citation>
    <scope>NUCLEOTIDE SEQUENCE [LARGE SCALE GENOMIC DNA]</scope>
    <source>
        <strain evidence="7 8">YK-624</strain>
    </source>
</reference>
<evidence type="ECO:0000256" key="4">
    <source>
        <dbReference type="ARBA" id="ARBA00022833"/>
    </source>
</evidence>
<keyword evidence="2" id="KW-0677">Repeat</keyword>
<dbReference type="GO" id="GO:0000977">
    <property type="term" value="F:RNA polymerase II transcription regulatory region sequence-specific DNA binding"/>
    <property type="evidence" value="ECO:0007669"/>
    <property type="project" value="TreeGrafter"/>
</dbReference>
<dbReference type="InterPro" id="IPR036236">
    <property type="entry name" value="Znf_C2H2_sf"/>
</dbReference>
<evidence type="ECO:0000256" key="3">
    <source>
        <dbReference type="ARBA" id="ARBA00022771"/>
    </source>
</evidence>
<keyword evidence="8" id="KW-1185">Reference proteome</keyword>
<name>A0A9P3GRA7_9APHY</name>
<accession>A0A9P3GRA7</accession>
<dbReference type="GO" id="GO:0008270">
    <property type="term" value="F:zinc ion binding"/>
    <property type="evidence" value="ECO:0007669"/>
    <property type="project" value="UniProtKB-KW"/>
</dbReference>
<organism evidence="7 8">
    <name type="scientific">Phanerochaete sordida</name>
    <dbReference type="NCBI Taxonomy" id="48140"/>
    <lineage>
        <taxon>Eukaryota</taxon>
        <taxon>Fungi</taxon>
        <taxon>Dikarya</taxon>
        <taxon>Basidiomycota</taxon>
        <taxon>Agaricomycotina</taxon>
        <taxon>Agaricomycetes</taxon>
        <taxon>Polyporales</taxon>
        <taxon>Phanerochaetaceae</taxon>
        <taxon>Phanerochaete</taxon>
    </lineage>
</organism>
<keyword evidence="3 5" id="KW-0863">Zinc-finger</keyword>
<dbReference type="AlphaFoldDB" id="A0A9P3GRA7"/>
<evidence type="ECO:0000313" key="7">
    <source>
        <dbReference type="EMBL" id="GJF00401.1"/>
    </source>
</evidence>
<dbReference type="GO" id="GO:0005634">
    <property type="term" value="C:nucleus"/>
    <property type="evidence" value="ECO:0007669"/>
    <property type="project" value="TreeGrafter"/>
</dbReference>
<evidence type="ECO:0000256" key="5">
    <source>
        <dbReference type="PROSITE-ProRule" id="PRU00042"/>
    </source>
</evidence>
<keyword evidence="4" id="KW-0862">Zinc</keyword>
<dbReference type="SUPFAM" id="SSF57667">
    <property type="entry name" value="beta-beta-alpha zinc fingers"/>
    <property type="match status" value="1"/>
</dbReference>
<dbReference type="EMBL" id="BPQB01000150">
    <property type="protein sequence ID" value="GJF00401.1"/>
    <property type="molecule type" value="Genomic_DNA"/>
</dbReference>
<dbReference type="Gene3D" id="3.30.160.60">
    <property type="entry name" value="Classic Zinc Finger"/>
    <property type="match status" value="3"/>
</dbReference>
<dbReference type="InterPro" id="IPR013087">
    <property type="entry name" value="Znf_C2H2_type"/>
</dbReference>
<dbReference type="PANTHER" id="PTHR24409">
    <property type="entry name" value="ZINC FINGER PROTEIN 142"/>
    <property type="match status" value="1"/>
</dbReference>
<dbReference type="SMART" id="SM00355">
    <property type="entry name" value="ZnF_C2H2"/>
    <property type="match status" value="7"/>
</dbReference>
<evidence type="ECO:0000256" key="2">
    <source>
        <dbReference type="ARBA" id="ARBA00022737"/>
    </source>
</evidence>
<keyword evidence="1" id="KW-0479">Metal-binding</keyword>
<dbReference type="InterPro" id="IPR022755">
    <property type="entry name" value="Znf_C2H2_jaz"/>
</dbReference>
<evidence type="ECO:0000313" key="8">
    <source>
        <dbReference type="Proteomes" id="UP000703269"/>
    </source>
</evidence>
<dbReference type="PROSITE" id="PS00028">
    <property type="entry name" value="ZINC_FINGER_C2H2_1"/>
    <property type="match status" value="3"/>
</dbReference>
<evidence type="ECO:0000259" key="6">
    <source>
        <dbReference type="PROSITE" id="PS50157"/>
    </source>
</evidence>
<dbReference type="GO" id="GO:0000981">
    <property type="term" value="F:DNA-binding transcription factor activity, RNA polymerase II-specific"/>
    <property type="evidence" value="ECO:0007669"/>
    <property type="project" value="TreeGrafter"/>
</dbReference>
<dbReference type="Proteomes" id="UP000703269">
    <property type="component" value="Unassembled WGS sequence"/>
</dbReference>
<sequence length="324" mass="36878">MSTGLAIDSLTVMMGYLEVVPVPVYSVRYIEDETYYCSRCQIQFQSLGSFERHLETWPTHHYCTLCRKDFATPLGLTEHYVQSPYHHYCRRCNLHFDTKEEHDFHKRTSHYYCPLCNSTFDFQQGLHEPNRQKHPYCISCKRVFETQQNLDAHLKSHLHTASAVKCPASSCGRVFISRGDLAKHWEAGTCSSGVNRNRLNDALVRADTSRTFTNPDRLLTGPSGVPRSTVIETRATEASWNGRAFVCVLCHKSLKALRSLDAHLNSPAHGEKIYRCPPRANGCNAHFTTLSALVQHVESGRCGVFRFVDQMRDAFDSLKGRMIA</sequence>
<gene>
    <name evidence="7" type="ORF">PsYK624_166890</name>
</gene>
<dbReference type="Pfam" id="PF12874">
    <property type="entry name" value="zf-met"/>
    <property type="match status" value="2"/>
</dbReference>
<evidence type="ECO:0000256" key="1">
    <source>
        <dbReference type="ARBA" id="ARBA00022723"/>
    </source>
</evidence>
<dbReference type="Pfam" id="PF12171">
    <property type="entry name" value="zf-C2H2_jaz"/>
    <property type="match status" value="1"/>
</dbReference>